<keyword evidence="3" id="KW-1185">Reference proteome</keyword>
<dbReference type="RefSeq" id="XP_058307191.1">
    <property type="nucleotide sequence ID" value="XM_058454942.1"/>
</dbReference>
<feature type="compositionally biased region" description="Polar residues" evidence="1">
    <location>
        <begin position="37"/>
        <end position="61"/>
    </location>
</feature>
<comment type="caution">
    <text evidence="2">The sequence shown here is derived from an EMBL/GenBank/DDBJ whole genome shotgun (WGS) entry which is preliminary data.</text>
</comment>
<feature type="region of interest" description="Disordered" evidence="1">
    <location>
        <begin position="25"/>
        <end position="106"/>
    </location>
</feature>
<reference evidence="2" key="2">
    <citation type="journal article" date="2023" name="IMA Fungus">
        <title>Comparative genomic study of the Penicillium genus elucidates a diverse pangenome and 15 lateral gene transfer events.</title>
        <authorList>
            <person name="Petersen C."/>
            <person name="Sorensen T."/>
            <person name="Nielsen M.R."/>
            <person name="Sondergaard T.E."/>
            <person name="Sorensen J.L."/>
            <person name="Fitzpatrick D.A."/>
            <person name="Frisvad J.C."/>
            <person name="Nielsen K.L."/>
        </authorList>
    </citation>
    <scope>NUCLEOTIDE SEQUENCE</scope>
    <source>
        <strain evidence="2">IBT 15544</strain>
    </source>
</reference>
<evidence type="ECO:0000313" key="3">
    <source>
        <dbReference type="Proteomes" id="UP001150904"/>
    </source>
</evidence>
<sequence>MVNDLLNGSSSEVLGKQRATMSIGIPSVPNQLAGPVSTANNNRQSTSQLGQPPQNAISDPNQPWGLNPQTNQVQPAFISHSFDPNHLGPMNGYWPQPPQHPVTQQPVGNLPLIQQNQGLASLANAHYEQPSNSSSNQFDSEEGWAEGIESLLQG</sequence>
<name>A0A9W9JKT4_9EURO</name>
<protein>
    <submittedName>
        <fullName evidence="2">Uncharacterized protein</fullName>
    </submittedName>
</protein>
<reference evidence="2" key="1">
    <citation type="submission" date="2022-12" db="EMBL/GenBank/DDBJ databases">
        <authorList>
            <person name="Petersen C."/>
        </authorList>
    </citation>
    <scope>NUCLEOTIDE SEQUENCE</scope>
    <source>
        <strain evidence="2">IBT 15544</strain>
    </source>
</reference>
<dbReference type="AlphaFoldDB" id="A0A9W9JKT4"/>
<evidence type="ECO:0000256" key="1">
    <source>
        <dbReference type="SAM" id="MobiDB-lite"/>
    </source>
</evidence>
<dbReference type="Proteomes" id="UP001150904">
    <property type="component" value="Unassembled WGS sequence"/>
</dbReference>
<feature type="region of interest" description="Disordered" evidence="1">
    <location>
        <begin position="123"/>
        <end position="154"/>
    </location>
</feature>
<organism evidence="2 3">
    <name type="scientific">Penicillium cinerascens</name>
    <dbReference type="NCBI Taxonomy" id="70096"/>
    <lineage>
        <taxon>Eukaryota</taxon>
        <taxon>Fungi</taxon>
        <taxon>Dikarya</taxon>
        <taxon>Ascomycota</taxon>
        <taxon>Pezizomycotina</taxon>
        <taxon>Eurotiomycetes</taxon>
        <taxon>Eurotiomycetidae</taxon>
        <taxon>Eurotiales</taxon>
        <taxon>Aspergillaceae</taxon>
        <taxon>Penicillium</taxon>
    </lineage>
</organism>
<feature type="compositionally biased region" description="Polar residues" evidence="1">
    <location>
        <begin position="129"/>
        <end position="138"/>
    </location>
</feature>
<evidence type="ECO:0000313" key="2">
    <source>
        <dbReference type="EMBL" id="KAJ5198763.1"/>
    </source>
</evidence>
<gene>
    <name evidence="2" type="ORF">N7498_007880</name>
</gene>
<dbReference type="EMBL" id="JAPQKR010000014">
    <property type="protein sequence ID" value="KAJ5198763.1"/>
    <property type="molecule type" value="Genomic_DNA"/>
</dbReference>
<dbReference type="GeneID" id="83182243"/>
<accession>A0A9W9JKT4</accession>
<proteinExistence type="predicted"/>